<dbReference type="GO" id="GO:0005737">
    <property type="term" value="C:cytoplasm"/>
    <property type="evidence" value="ECO:0007669"/>
    <property type="project" value="TreeGrafter"/>
</dbReference>
<organism evidence="2 3">
    <name type="scientific">Halocaridina rubra</name>
    <name type="common">Hawaiian red shrimp</name>
    <dbReference type="NCBI Taxonomy" id="373956"/>
    <lineage>
        <taxon>Eukaryota</taxon>
        <taxon>Metazoa</taxon>
        <taxon>Ecdysozoa</taxon>
        <taxon>Arthropoda</taxon>
        <taxon>Crustacea</taxon>
        <taxon>Multicrustacea</taxon>
        <taxon>Malacostraca</taxon>
        <taxon>Eumalacostraca</taxon>
        <taxon>Eucarida</taxon>
        <taxon>Decapoda</taxon>
        <taxon>Pleocyemata</taxon>
        <taxon>Caridea</taxon>
        <taxon>Atyoidea</taxon>
        <taxon>Atyidae</taxon>
        <taxon>Halocaridina</taxon>
    </lineage>
</organism>
<dbReference type="Proteomes" id="UP001381693">
    <property type="component" value="Unassembled WGS sequence"/>
</dbReference>
<accession>A0AAN8XAV5</accession>
<evidence type="ECO:0000313" key="2">
    <source>
        <dbReference type="EMBL" id="KAK7081045.1"/>
    </source>
</evidence>
<dbReference type="EMBL" id="JAXCGZ010005717">
    <property type="protein sequence ID" value="KAK7081045.1"/>
    <property type="molecule type" value="Genomic_DNA"/>
</dbReference>
<dbReference type="InterPro" id="IPR023214">
    <property type="entry name" value="HAD_sf"/>
</dbReference>
<dbReference type="PROSITE" id="PS50801">
    <property type="entry name" value="STAS"/>
    <property type="match status" value="1"/>
</dbReference>
<dbReference type="PANTHER" id="PTHR19288:SF46">
    <property type="entry name" value="HALOACID DEHALOGENASE-LIKE HYDROLASE DOMAIN-CONTAINING PROTEIN 2"/>
    <property type="match status" value="1"/>
</dbReference>
<keyword evidence="3" id="KW-1185">Reference proteome</keyword>
<dbReference type="GO" id="GO:0016791">
    <property type="term" value="F:phosphatase activity"/>
    <property type="evidence" value="ECO:0007669"/>
    <property type="project" value="TreeGrafter"/>
</dbReference>
<evidence type="ECO:0000259" key="1">
    <source>
        <dbReference type="PROSITE" id="PS50801"/>
    </source>
</evidence>
<dbReference type="InterPro" id="IPR036412">
    <property type="entry name" value="HAD-like_sf"/>
</dbReference>
<evidence type="ECO:0000313" key="3">
    <source>
        <dbReference type="Proteomes" id="UP001381693"/>
    </source>
</evidence>
<proteinExistence type="predicted"/>
<dbReference type="AlphaFoldDB" id="A0AAN8XAV5"/>
<dbReference type="Gene3D" id="3.40.50.1000">
    <property type="entry name" value="HAD superfamily/HAD-like"/>
    <property type="match status" value="2"/>
</dbReference>
<gene>
    <name evidence="2" type="primary">HDHD2</name>
    <name evidence="2" type="ORF">SK128_002033</name>
</gene>
<name>A0AAN8XAV5_HALRR</name>
<feature type="domain" description="STAS" evidence="1">
    <location>
        <begin position="1"/>
        <end position="81"/>
    </location>
</feature>
<dbReference type="Pfam" id="PF13344">
    <property type="entry name" value="Hydrolase_6"/>
    <property type="match status" value="1"/>
</dbReference>
<dbReference type="InterPro" id="IPR006357">
    <property type="entry name" value="HAD-SF_hydro_IIA"/>
</dbReference>
<dbReference type="SUPFAM" id="SSF56784">
    <property type="entry name" value="HAD-like"/>
    <property type="match status" value="1"/>
</dbReference>
<protein>
    <submittedName>
        <fullName evidence="2">Haloacid dehalogenase-like hydrolase domain-containing protein 2</fullName>
    </submittedName>
</protein>
<comment type="caution">
    <text evidence="2">The sequence shown here is derived from an EMBL/GenBank/DDBJ whole genome shotgun (WGS) entry which is preliminary data.</text>
</comment>
<sequence>MARFIRAVLIDLSGTIHIDDIVLPGAKEALQRLRSSNVKIKFVTNTTKESKRVLHNRLTRIGFDIAKEEIFTSLSAARRLIDKRNLQPYMLIADAAKEEFSDLCQENQNAVLVGLAPEKFDYEHRQQRLG</sequence>
<keyword evidence="2" id="KW-0378">Hydrolase</keyword>
<dbReference type="PANTHER" id="PTHR19288">
    <property type="entry name" value="4-NITROPHENYLPHOSPHATASE-RELATED"/>
    <property type="match status" value="1"/>
</dbReference>
<dbReference type="InterPro" id="IPR002645">
    <property type="entry name" value="STAS_dom"/>
</dbReference>
<reference evidence="2 3" key="1">
    <citation type="submission" date="2023-11" db="EMBL/GenBank/DDBJ databases">
        <title>Halocaridina rubra genome assembly.</title>
        <authorList>
            <person name="Smith C."/>
        </authorList>
    </citation>
    <scope>NUCLEOTIDE SEQUENCE [LARGE SCALE GENOMIC DNA]</scope>
    <source>
        <strain evidence="2">EP-1</strain>
        <tissue evidence="2">Whole</tissue>
    </source>
</reference>